<feature type="transmembrane region" description="Helical" evidence="1">
    <location>
        <begin position="106"/>
        <end position="125"/>
    </location>
</feature>
<proteinExistence type="predicted"/>
<dbReference type="AlphaFoldDB" id="A0A2G0CBJ4"/>
<organism evidence="2 3">
    <name type="scientific">Neolewinella marina</name>
    <dbReference type="NCBI Taxonomy" id="438751"/>
    <lineage>
        <taxon>Bacteria</taxon>
        <taxon>Pseudomonadati</taxon>
        <taxon>Bacteroidota</taxon>
        <taxon>Saprospiria</taxon>
        <taxon>Saprospirales</taxon>
        <taxon>Lewinellaceae</taxon>
        <taxon>Neolewinella</taxon>
    </lineage>
</organism>
<dbReference type="Proteomes" id="UP000226437">
    <property type="component" value="Unassembled WGS sequence"/>
</dbReference>
<keyword evidence="1" id="KW-0472">Membrane</keyword>
<dbReference type="RefSeq" id="WP_099107628.1">
    <property type="nucleotide sequence ID" value="NZ_JAATJF010000003.1"/>
</dbReference>
<gene>
    <name evidence="2" type="ORF">CGL56_16185</name>
</gene>
<accession>A0A2G0CBJ4</accession>
<evidence type="ECO:0000256" key="1">
    <source>
        <dbReference type="SAM" id="Phobius"/>
    </source>
</evidence>
<evidence type="ECO:0000313" key="3">
    <source>
        <dbReference type="Proteomes" id="UP000226437"/>
    </source>
</evidence>
<keyword evidence="1" id="KW-0812">Transmembrane</keyword>
<evidence type="ECO:0008006" key="4">
    <source>
        <dbReference type="Google" id="ProtNLM"/>
    </source>
</evidence>
<keyword evidence="1" id="KW-1133">Transmembrane helix</keyword>
<dbReference type="EMBL" id="PDLO01000009">
    <property type="protein sequence ID" value="PHK97344.1"/>
    <property type="molecule type" value="Genomic_DNA"/>
</dbReference>
<protein>
    <recommendedName>
        <fullName evidence="4">DUF2007 domain-containing protein</fullName>
    </recommendedName>
</protein>
<sequence>MPYRRLAEVSNLQTLTLLKLSLNREEIDYRVHFEHSLYVGSYLLGQRGAVLEVASQDYPAAAAVLTELGIEARRAAPPSDFGRLQEWEAITESLPLIGHWTPTPRLLALALLLATLVAISIYYLTLYG</sequence>
<keyword evidence="3" id="KW-1185">Reference proteome</keyword>
<dbReference type="OrthoDB" id="1495133at2"/>
<evidence type="ECO:0000313" key="2">
    <source>
        <dbReference type="EMBL" id="PHK97344.1"/>
    </source>
</evidence>
<name>A0A2G0CBJ4_9BACT</name>
<reference evidence="2 3" key="1">
    <citation type="submission" date="2017-10" db="EMBL/GenBank/DDBJ databases">
        <title>The draft genome sequence of Lewinella marina KCTC 32374.</title>
        <authorList>
            <person name="Wang K."/>
        </authorList>
    </citation>
    <scope>NUCLEOTIDE SEQUENCE [LARGE SCALE GENOMIC DNA]</scope>
    <source>
        <strain evidence="2 3">MKG-38</strain>
    </source>
</reference>
<comment type="caution">
    <text evidence="2">The sequence shown here is derived from an EMBL/GenBank/DDBJ whole genome shotgun (WGS) entry which is preliminary data.</text>
</comment>